<evidence type="ECO:0000313" key="2">
    <source>
        <dbReference type="EMBL" id="EEN56612.1"/>
    </source>
</evidence>
<dbReference type="InParanoid" id="C3YSU8"/>
<name>C3YSU8_BRAFL</name>
<feature type="compositionally biased region" description="Polar residues" evidence="1">
    <location>
        <begin position="1"/>
        <end position="11"/>
    </location>
</feature>
<organism>
    <name type="scientific">Branchiostoma floridae</name>
    <name type="common">Florida lancelet</name>
    <name type="synonym">Amphioxus</name>
    <dbReference type="NCBI Taxonomy" id="7739"/>
    <lineage>
        <taxon>Eukaryota</taxon>
        <taxon>Metazoa</taxon>
        <taxon>Chordata</taxon>
        <taxon>Cephalochordata</taxon>
        <taxon>Leptocardii</taxon>
        <taxon>Amphioxiformes</taxon>
        <taxon>Branchiostomatidae</taxon>
        <taxon>Branchiostoma</taxon>
    </lineage>
</organism>
<accession>C3YSU8</accession>
<proteinExistence type="predicted"/>
<dbReference type="AlphaFoldDB" id="C3YSU8"/>
<reference evidence="2" key="1">
    <citation type="journal article" date="2008" name="Nature">
        <title>The amphioxus genome and the evolution of the chordate karyotype.</title>
        <authorList>
            <consortium name="US DOE Joint Genome Institute (JGI-PGF)"/>
            <person name="Putnam N.H."/>
            <person name="Butts T."/>
            <person name="Ferrier D.E.K."/>
            <person name="Furlong R.F."/>
            <person name="Hellsten U."/>
            <person name="Kawashima T."/>
            <person name="Robinson-Rechavi M."/>
            <person name="Shoguchi E."/>
            <person name="Terry A."/>
            <person name="Yu J.-K."/>
            <person name="Benito-Gutierrez E.L."/>
            <person name="Dubchak I."/>
            <person name="Garcia-Fernandez J."/>
            <person name="Gibson-Brown J.J."/>
            <person name="Grigoriev I.V."/>
            <person name="Horton A.C."/>
            <person name="de Jong P.J."/>
            <person name="Jurka J."/>
            <person name="Kapitonov V.V."/>
            <person name="Kohara Y."/>
            <person name="Kuroki Y."/>
            <person name="Lindquist E."/>
            <person name="Lucas S."/>
            <person name="Osoegawa K."/>
            <person name="Pennacchio L.A."/>
            <person name="Salamov A.A."/>
            <person name="Satou Y."/>
            <person name="Sauka-Spengler T."/>
            <person name="Schmutz J."/>
            <person name="Shin-I T."/>
            <person name="Toyoda A."/>
            <person name="Bronner-Fraser M."/>
            <person name="Fujiyama A."/>
            <person name="Holland L.Z."/>
            <person name="Holland P.W.H."/>
            <person name="Satoh N."/>
            <person name="Rokhsar D.S."/>
        </authorList>
    </citation>
    <scope>NUCLEOTIDE SEQUENCE [LARGE SCALE GENOMIC DNA]</scope>
    <source>
        <strain evidence="2">S238N-H82</strain>
        <tissue evidence="2">Testes</tissue>
    </source>
</reference>
<feature type="region of interest" description="Disordered" evidence="1">
    <location>
        <begin position="1"/>
        <end position="21"/>
    </location>
</feature>
<evidence type="ECO:0000256" key="1">
    <source>
        <dbReference type="SAM" id="MobiDB-lite"/>
    </source>
</evidence>
<protein>
    <submittedName>
        <fullName evidence="2">Uncharacterized protein</fullName>
    </submittedName>
</protein>
<sequence length="160" mass="17627">MATDDGSSIRLSSPPEGPSAGVAMATVGWRRPIRGAYCVMITNLGSISARWPIRSSRLPRRLLPRQLPDKQDLWRLLIKVPFIYRHGVTTTTDLERNIDRTIQKAICCSVLAADAENPDCVKDASSPNVVMVIYQSCCHGYQPVQEFVSGILGPLFLESA</sequence>
<dbReference type="EMBL" id="GG666550">
    <property type="protein sequence ID" value="EEN56612.1"/>
    <property type="molecule type" value="Genomic_DNA"/>
</dbReference>
<gene>
    <name evidence="2" type="ORF">BRAFLDRAFT_101623</name>
</gene>